<dbReference type="STRING" id="1300222.I532_02380"/>
<dbReference type="GO" id="GO:0004175">
    <property type="term" value="F:endopeptidase activity"/>
    <property type="evidence" value="ECO:0007669"/>
    <property type="project" value="UniProtKB-ARBA"/>
</dbReference>
<keyword evidence="3" id="KW-0645">Protease</keyword>
<dbReference type="AlphaFoldDB" id="M8DDL1"/>
<feature type="transmembrane region" description="Helical" evidence="1">
    <location>
        <begin position="32"/>
        <end position="53"/>
    </location>
</feature>
<dbReference type="Pfam" id="PF02517">
    <property type="entry name" value="Rce1-like"/>
    <property type="match status" value="1"/>
</dbReference>
<dbReference type="GO" id="GO:0080120">
    <property type="term" value="P:CAAX-box protein maturation"/>
    <property type="evidence" value="ECO:0007669"/>
    <property type="project" value="UniProtKB-ARBA"/>
</dbReference>
<dbReference type="EMBL" id="APBN01000001">
    <property type="protein sequence ID" value="EMT54414.1"/>
    <property type="molecule type" value="Genomic_DNA"/>
</dbReference>
<evidence type="ECO:0000313" key="4">
    <source>
        <dbReference type="Proteomes" id="UP000012081"/>
    </source>
</evidence>
<accession>M8DDL1</accession>
<reference evidence="3 4" key="1">
    <citation type="submission" date="2013-03" db="EMBL/GenBank/DDBJ databases">
        <title>Assembly of a new bacterial strain Brevibacillus borstelensis AK1.</title>
        <authorList>
            <person name="Rajan I."/>
            <person name="PoliReddy D."/>
            <person name="Sugumar T."/>
            <person name="Rathinam K."/>
            <person name="Alqarawi S."/>
            <person name="Khalil A.B."/>
            <person name="Sivakumar N."/>
        </authorList>
    </citation>
    <scope>NUCLEOTIDE SEQUENCE [LARGE SCALE GENOMIC DNA]</scope>
    <source>
        <strain evidence="3 4">AK1</strain>
    </source>
</reference>
<keyword evidence="1" id="KW-1133">Transmembrane helix</keyword>
<feature type="domain" description="CAAX prenyl protease 2/Lysostaphin resistance protein A-like" evidence="2">
    <location>
        <begin position="117"/>
        <end position="216"/>
    </location>
</feature>
<keyword evidence="4" id="KW-1185">Reference proteome</keyword>
<dbReference type="GO" id="GO:0008237">
    <property type="term" value="F:metallopeptidase activity"/>
    <property type="evidence" value="ECO:0007669"/>
    <property type="project" value="UniProtKB-KW"/>
</dbReference>
<name>M8DDL1_9BACL</name>
<evidence type="ECO:0000256" key="1">
    <source>
        <dbReference type="SAM" id="Phobius"/>
    </source>
</evidence>
<comment type="caution">
    <text evidence="3">The sequence shown here is derived from an EMBL/GenBank/DDBJ whole genome shotgun (WGS) entry which is preliminary data.</text>
</comment>
<organism evidence="3 4">
    <name type="scientific">Brevibacillus borstelensis AK1</name>
    <dbReference type="NCBI Taxonomy" id="1300222"/>
    <lineage>
        <taxon>Bacteria</taxon>
        <taxon>Bacillati</taxon>
        <taxon>Bacillota</taxon>
        <taxon>Bacilli</taxon>
        <taxon>Bacillales</taxon>
        <taxon>Paenibacillaceae</taxon>
        <taxon>Brevibacillus</taxon>
    </lineage>
</organism>
<dbReference type="GeneID" id="89499221"/>
<sequence length="227" mass="25594">MKRKRALLLLVAYGFSATLAIFYGLVEKRSLFATFLLFHLLVCLLVPLFHGMWEEKLSAQWKRAWVPFDQKGMLYGLGLGAMLMTGVMAGTWLLISGGIVNASHVKYTLNDWGVTPDWLLPFSLYLVVVNSLLEELLWRGFVLERLLDALARPVAVLISGFFYCLYHLVVGVILFGLLWGVLITGLVFGTGLLWGWLKGLFPTVYATWLSHLMADLGIILALHIWVY</sequence>
<keyword evidence="1" id="KW-0812">Transmembrane</keyword>
<dbReference type="Proteomes" id="UP000012081">
    <property type="component" value="Unassembled WGS sequence"/>
</dbReference>
<feature type="transmembrane region" description="Helical" evidence="1">
    <location>
        <begin position="119"/>
        <end position="138"/>
    </location>
</feature>
<gene>
    <name evidence="3" type="ORF">I532_02380</name>
</gene>
<keyword evidence="3" id="KW-0482">Metalloprotease</keyword>
<dbReference type="PATRIC" id="fig|1300222.3.peg.495"/>
<dbReference type="RefSeq" id="WP_003386161.1">
    <property type="nucleotide sequence ID" value="NZ_APBN01000001.1"/>
</dbReference>
<proteinExistence type="predicted"/>
<protein>
    <submittedName>
        <fullName evidence="3">Membrane-bound metalloprotease</fullName>
    </submittedName>
</protein>
<feature type="transmembrane region" description="Helical" evidence="1">
    <location>
        <begin position="74"/>
        <end position="99"/>
    </location>
</feature>
<feature type="transmembrane region" description="Helical" evidence="1">
    <location>
        <begin position="175"/>
        <end position="197"/>
    </location>
</feature>
<feature type="transmembrane region" description="Helical" evidence="1">
    <location>
        <begin position="150"/>
        <end position="169"/>
    </location>
</feature>
<keyword evidence="1" id="KW-0472">Membrane</keyword>
<feature type="transmembrane region" description="Helical" evidence="1">
    <location>
        <begin position="7"/>
        <end position="26"/>
    </location>
</feature>
<evidence type="ECO:0000313" key="3">
    <source>
        <dbReference type="EMBL" id="EMT54414.1"/>
    </source>
</evidence>
<keyword evidence="3" id="KW-0378">Hydrolase</keyword>
<dbReference type="InterPro" id="IPR003675">
    <property type="entry name" value="Rce1/LyrA-like_dom"/>
</dbReference>
<feature type="transmembrane region" description="Helical" evidence="1">
    <location>
        <begin position="204"/>
        <end position="226"/>
    </location>
</feature>
<evidence type="ECO:0000259" key="2">
    <source>
        <dbReference type="Pfam" id="PF02517"/>
    </source>
</evidence>
<dbReference type="GO" id="GO:0006508">
    <property type="term" value="P:proteolysis"/>
    <property type="evidence" value="ECO:0007669"/>
    <property type="project" value="UniProtKB-KW"/>
</dbReference>
<dbReference type="OrthoDB" id="449657at2"/>